<dbReference type="AlphaFoldDB" id="A0A9Q3H8U0"/>
<organism evidence="1 2">
    <name type="scientific">Austropuccinia psidii MF-1</name>
    <dbReference type="NCBI Taxonomy" id="1389203"/>
    <lineage>
        <taxon>Eukaryota</taxon>
        <taxon>Fungi</taxon>
        <taxon>Dikarya</taxon>
        <taxon>Basidiomycota</taxon>
        <taxon>Pucciniomycotina</taxon>
        <taxon>Pucciniomycetes</taxon>
        <taxon>Pucciniales</taxon>
        <taxon>Sphaerophragmiaceae</taxon>
        <taxon>Austropuccinia</taxon>
    </lineage>
</organism>
<comment type="caution">
    <text evidence="1">The sequence shown here is derived from an EMBL/GenBank/DDBJ whole genome shotgun (WGS) entry which is preliminary data.</text>
</comment>
<keyword evidence="2" id="KW-1185">Reference proteome</keyword>
<gene>
    <name evidence="1" type="ORF">O181_036043</name>
</gene>
<dbReference type="EMBL" id="AVOT02013559">
    <property type="protein sequence ID" value="MBW0496328.1"/>
    <property type="molecule type" value="Genomic_DNA"/>
</dbReference>
<evidence type="ECO:0000313" key="2">
    <source>
        <dbReference type="Proteomes" id="UP000765509"/>
    </source>
</evidence>
<name>A0A9Q3H8U0_9BASI</name>
<evidence type="ECO:0000313" key="1">
    <source>
        <dbReference type="EMBL" id="MBW0496328.1"/>
    </source>
</evidence>
<protein>
    <submittedName>
        <fullName evidence="1">Uncharacterized protein</fullName>
    </submittedName>
</protein>
<reference evidence="1" key="1">
    <citation type="submission" date="2021-03" db="EMBL/GenBank/DDBJ databases">
        <title>Draft genome sequence of rust myrtle Austropuccinia psidii MF-1, a brazilian biotype.</title>
        <authorList>
            <person name="Quecine M.C."/>
            <person name="Pachon D.M.R."/>
            <person name="Bonatelli M.L."/>
            <person name="Correr F.H."/>
            <person name="Franceschini L.M."/>
            <person name="Leite T.F."/>
            <person name="Margarido G.R.A."/>
            <person name="Almeida C.A."/>
            <person name="Ferrarezi J.A."/>
            <person name="Labate C.A."/>
        </authorList>
    </citation>
    <scope>NUCLEOTIDE SEQUENCE</scope>
    <source>
        <strain evidence="1">MF-1</strain>
    </source>
</reference>
<dbReference type="Proteomes" id="UP000765509">
    <property type="component" value="Unassembled WGS sequence"/>
</dbReference>
<sequence length="108" mass="12092">MTHTLTYHSIQNVQLHHHHLGRGISPYEPAPAWAHTHAYTPAATWAHAHAYTPSPAWAHAHANATAPHPRYCAADSTSFIHKMTIPWRGSPFMDDLVKSNPRLYIKTG</sequence>
<proteinExistence type="predicted"/>
<accession>A0A9Q3H8U0</accession>